<dbReference type="Proteomes" id="UP000748756">
    <property type="component" value="Unassembled WGS sequence"/>
</dbReference>
<protein>
    <submittedName>
        <fullName evidence="1">Uncharacterized protein</fullName>
    </submittedName>
</protein>
<reference evidence="1" key="1">
    <citation type="journal article" date="2020" name="Fungal Divers.">
        <title>Resolving the Mortierellaceae phylogeny through synthesis of multi-gene phylogenetics and phylogenomics.</title>
        <authorList>
            <person name="Vandepol N."/>
            <person name="Liber J."/>
            <person name="Desiro A."/>
            <person name="Na H."/>
            <person name="Kennedy M."/>
            <person name="Barry K."/>
            <person name="Grigoriev I.V."/>
            <person name="Miller A.N."/>
            <person name="O'Donnell K."/>
            <person name="Stajich J.E."/>
            <person name="Bonito G."/>
        </authorList>
    </citation>
    <scope>NUCLEOTIDE SEQUENCE</scope>
    <source>
        <strain evidence="1">NRRL 6426</strain>
    </source>
</reference>
<organism evidence="1 2">
    <name type="scientific">Linnemannia schmuckeri</name>
    <dbReference type="NCBI Taxonomy" id="64567"/>
    <lineage>
        <taxon>Eukaryota</taxon>
        <taxon>Fungi</taxon>
        <taxon>Fungi incertae sedis</taxon>
        <taxon>Mucoromycota</taxon>
        <taxon>Mortierellomycotina</taxon>
        <taxon>Mortierellomycetes</taxon>
        <taxon>Mortierellales</taxon>
        <taxon>Mortierellaceae</taxon>
        <taxon>Linnemannia</taxon>
    </lineage>
</organism>
<sequence>MLGSRVEEVREEAYIRHDQDETNSTVTSSAISAATLTTSQQQYLPQEVEQQRELIYQLATVVIPYFSFTRDKINTNMSATAAAIKSSPPSIHIRPDAQLNNKEAANEGEDIILQEGKKVVRFDDRASIVDGACSTAASTIVYTPGKTTSATATSKARPTNRLNSLAITRRMTRSDTAAAGADTASRKQ</sequence>
<dbReference type="AlphaFoldDB" id="A0A9P5VAS0"/>
<dbReference type="OrthoDB" id="10553328at2759"/>
<keyword evidence="2" id="KW-1185">Reference proteome</keyword>
<accession>A0A9P5VAS0</accession>
<comment type="caution">
    <text evidence="1">The sequence shown here is derived from an EMBL/GenBank/DDBJ whole genome shotgun (WGS) entry which is preliminary data.</text>
</comment>
<gene>
    <name evidence="1" type="ORF">BG015_008121</name>
</gene>
<name>A0A9P5VAS0_9FUNG</name>
<dbReference type="EMBL" id="JAAAUQ010000457">
    <property type="protein sequence ID" value="KAF9150062.1"/>
    <property type="molecule type" value="Genomic_DNA"/>
</dbReference>
<proteinExistence type="predicted"/>
<evidence type="ECO:0000313" key="2">
    <source>
        <dbReference type="Proteomes" id="UP000748756"/>
    </source>
</evidence>
<evidence type="ECO:0000313" key="1">
    <source>
        <dbReference type="EMBL" id="KAF9150062.1"/>
    </source>
</evidence>